<dbReference type="InterPro" id="IPR013424">
    <property type="entry name" value="Ice-binding_C"/>
</dbReference>
<keyword evidence="4" id="KW-1185">Reference proteome</keyword>
<feature type="chain" id="PRO_5032295540" description="Ice-binding protein C-terminal domain-containing protein" evidence="1">
    <location>
        <begin position="25"/>
        <end position="284"/>
    </location>
</feature>
<sequence length="284" mass="30163">MSRIVTRALLIATAALTINTAANAAYFVRPYLSYDGEIVDGLILNGDTSSSQSFSNGFVSLQSEANLSDGTVKAYLDMSGPSTSFGIAAGVIGERIRYFGETGTDVEFNFNIDGTISAYQDLLGGTEPAGDRQILINAFFAVYDSAVGATWDNWSVGGSKSEFALISQNVLLPFSSSDEYFYENVFNDELGGILNLVNGNSYDVFASYNLIAIAGSDPGYVTMDFLSTGRLGISDNQFTSQSGAFLGFAQTSAVPEPASWAMLIAGFGLIGGAARQRRRRTAIA</sequence>
<dbReference type="NCBIfam" id="TIGR02595">
    <property type="entry name" value="PEP_CTERM"/>
    <property type="match status" value="1"/>
</dbReference>
<comment type="caution">
    <text evidence="3">The sequence shown here is derived from an EMBL/GenBank/DDBJ whole genome shotgun (WGS) entry which is preliminary data.</text>
</comment>
<evidence type="ECO:0000259" key="2">
    <source>
        <dbReference type="Pfam" id="PF07589"/>
    </source>
</evidence>
<organism evidence="3 4">
    <name type="scientific">Polymorphobacter multimanifer</name>
    <dbReference type="NCBI Taxonomy" id="1070431"/>
    <lineage>
        <taxon>Bacteria</taxon>
        <taxon>Pseudomonadati</taxon>
        <taxon>Pseudomonadota</taxon>
        <taxon>Alphaproteobacteria</taxon>
        <taxon>Sphingomonadales</taxon>
        <taxon>Sphingosinicellaceae</taxon>
        <taxon>Polymorphobacter</taxon>
    </lineage>
</organism>
<dbReference type="Pfam" id="PF07589">
    <property type="entry name" value="PEP-CTERM"/>
    <property type="match status" value="1"/>
</dbReference>
<dbReference type="EMBL" id="JACIIV010000003">
    <property type="protein sequence ID" value="MBB6226272.1"/>
    <property type="molecule type" value="Genomic_DNA"/>
</dbReference>
<feature type="domain" description="Ice-binding protein C-terminal" evidence="2">
    <location>
        <begin position="253"/>
        <end position="278"/>
    </location>
</feature>
<dbReference type="AlphaFoldDB" id="A0A841LAU1"/>
<evidence type="ECO:0000313" key="4">
    <source>
        <dbReference type="Proteomes" id="UP000538147"/>
    </source>
</evidence>
<name>A0A841LAU1_9SPHN</name>
<dbReference type="Proteomes" id="UP000538147">
    <property type="component" value="Unassembled WGS sequence"/>
</dbReference>
<feature type="signal peptide" evidence="1">
    <location>
        <begin position="1"/>
        <end position="24"/>
    </location>
</feature>
<dbReference type="NCBIfam" id="NF035944">
    <property type="entry name" value="PEPxxWA-CTERM"/>
    <property type="match status" value="1"/>
</dbReference>
<evidence type="ECO:0000313" key="3">
    <source>
        <dbReference type="EMBL" id="MBB6226272.1"/>
    </source>
</evidence>
<gene>
    <name evidence="3" type="ORF">FHS79_000426</name>
</gene>
<proteinExistence type="predicted"/>
<protein>
    <recommendedName>
        <fullName evidence="2">Ice-binding protein C-terminal domain-containing protein</fullName>
    </recommendedName>
</protein>
<evidence type="ECO:0000256" key="1">
    <source>
        <dbReference type="SAM" id="SignalP"/>
    </source>
</evidence>
<dbReference type="RefSeq" id="WP_243452592.1">
    <property type="nucleotide sequence ID" value="NZ_JACIIV010000003.1"/>
</dbReference>
<keyword evidence="1" id="KW-0732">Signal</keyword>
<reference evidence="3 4" key="1">
    <citation type="submission" date="2020-08" db="EMBL/GenBank/DDBJ databases">
        <title>Genomic Encyclopedia of Type Strains, Phase IV (KMG-IV): sequencing the most valuable type-strain genomes for metagenomic binning, comparative biology and taxonomic classification.</title>
        <authorList>
            <person name="Goeker M."/>
        </authorList>
    </citation>
    <scope>NUCLEOTIDE SEQUENCE [LARGE SCALE GENOMIC DNA]</scope>
    <source>
        <strain evidence="3 4">DSM 102189</strain>
    </source>
</reference>
<accession>A0A841LAU1</accession>